<dbReference type="AlphaFoldDB" id="A0A4Y2V9D2"/>
<keyword evidence="2" id="KW-1185">Reference proteome</keyword>
<dbReference type="Proteomes" id="UP000499080">
    <property type="component" value="Unassembled WGS sequence"/>
</dbReference>
<comment type="caution">
    <text evidence="1">The sequence shown here is derived from an EMBL/GenBank/DDBJ whole genome shotgun (WGS) entry which is preliminary data.</text>
</comment>
<evidence type="ECO:0000313" key="1">
    <source>
        <dbReference type="EMBL" id="GBO21863.1"/>
    </source>
</evidence>
<name>A0A4Y2V9D2_ARAVE</name>
<sequence length="115" mass="12715">MARVLNEHSSTRHSTEDKKLEDCLRAIHPSGARLKSQLIEYLLCSSILCGMSTSVSSQQPPIVPFPKESTNGKAFQLLSGGFDKIKTVPERNVSFSSQLMFGRPPETTAAKMEKF</sequence>
<protein>
    <submittedName>
        <fullName evidence="1">Uncharacterized protein</fullName>
    </submittedName>
</protein>
<proteinExistence type="predicted"/>
<reference evidence="1 2" key="1">
    <citation type="journal article" date="2019" name="Sci. Rep.">
        <title>Orb-weaving spider Araneus ventricosus genome elucidates the spidroin gene catalogue.</title>
        <authorList>
            <person name="Kono N."/>
            <person name="Nakamura H."/>
            <person name="Ohtoshi R."/>
            <person name="Moran D.A.P."/>
            <person name="Shinohara A."/>
            <person name="Yoshida Y."/>
            <person name="Fujiwara M."/>
            <person name="Mori M."/>
            <person name="Tomita M."/>
            <person name="Arakawa K."/>
        </authorList>
    </citation>
    <scope>NUCLEOTIDE SEQUENCE [LARGE SCALE GENOMIC DNA]</scope>
</reference>
<gene>
    <name evidence="1" type="ORF">AVEN_138040_1</name>
</gene>
<evidence type="ECO:0000313" key="2">
    <source>
        <dbReference type="Proteomes" id="UP000499080"/>
    </source>
</evidence>
<organism evidence="1 2">
    <name type="scientific">Araneus ventricosus</name>
    <name type="common">Orbweaver spider</name>
    <name type="synonym">Epeira ventricosa</name>
    <dbReference type="NCBI Taxonomy" id="182803"/>
    <lineage>
        <taxon>Eukaryota</taxon>
        <taxon>Metazoa</taxon>
        <taxon>Ecdysozoa</taxon>
        <taxon>Arthropoda</taxon>
        <taxon>Chelicerata</taxon>
        <taxon>Arachnida</taxon>
        <taxon>Araneae</taxon>
        <taxon>Araneomorphae</taxon>
        <taxon>Entelegynae</taxon>
        <taxon>Araneoidea</taxon>
        <taxon>Araneidae</taxon>
        <taxon>Araneus</taxon>
    </lineage>
</organism>
<dbReference type="EMBL" id="BGPR01044986">
    <property type="protein sequence ID" value="GBO21863.1"/>
    <property type="molecule type" value="Genomic_DNA"/>
</dbReference>
<accession>A0A4Y2V9D2</accession>